<keyword evidence="4 6" id="KW-0238">DNA-binding</keyword>
<keyword evidence="2 6" id="KW-0067">ATP-binding</keyword>
<comment type="catalytic activity">
    <reaction evidence="6">
        <text>ATP-dependent breakage, passage and rejoining of double-stranded DNA.</text>
        <dbReference type="EC" id="5.6.2.2"/>
    </reaction>
</comment>
<dbReference type="GO" id="GO:0003918">
    <property type="term" value="F:DNA topoisomerase type II (double strand cut, ATP-hydrolyzing) activity"/>
    <property type="evidence" value="ECO:0007669"/>
    <property type="project" value="UniProtKB-UniRule"/>
</dbReference>
<dbReference type="InterPro" id="IPR020568">
    <property type="entry name" value="Ribosomal_Su5_D2-typ_SF"/>
</dbReference>
<dbReference type="InterPro" id="IPR003594">
    <property type="entry name" value="HATPase_dom"/>
</dbReference>
<dbReference type="InterPro" id="IPR036890">
    <property type="entry name" value="HATPase_C_sf"/>
</dbReference>
<dbReference type="InterPro" id="IPR005734">
    <property type="entry name" value="TopoVI_B"/>
</dbReference>
<dbReference type="EC" id="5.6.2.2" evidence="6"/>
<accession>A0A8J8PGY0</accession>
<feature type="binding site" evidence="6">
    <location>
        <begin position="102"/>
        <end position="103"/>
    </location>
    <ligand>
        <name>ATP</name>
        <dbReference type="ChEBI" id="CHEBI:30616"/>
    </ligand>
</feature>
<feature type="binding site" evidence="6">
    <location>
        <position position="441"/>
    </location>
    <ligand>
        <name>ATP</name>
        <dbReference type="ChEBI" id="CHEBI:30616"/>
    </ligand>
</feature>
<evidence type="ECO:0000259" key="10">
    <source>
        <dbReference type="Pfam" id="PF18000"/>
    </source>
</evidence>
<evidence type="ECO:0000256" key="2">
    <source>
        <dbReference type="ARBA" id="ARBA00022840"/>
    </source>
</evidence>
<dbReference type="Proteomes" id="UP000752814">
    <property type="component" value="Unassembled WGS sequence"/>
</dbReference>
<proteinExistence type="inferred from homology"/>
<dbReference type="OMA" id="VYRGNPF"/>
<dbReference type="RefSeq" id="WP_020449267.1">
    <property type="nucleotide sequence ID" value="NZ_CAYAXV010000005.1"/>
</dbReference>
<dbReference type="InterPro" id="IPR010979">
    <property type="entry name" value="Ribosomal_uS13-like_H2TH"/>
</dbReference>
<dbReference type="GO" id="GO:0006265">
    <property type="term" value="P:DNA topological change"/>
    <property type="evidence" value="ECO:0007669"/>
    <property type="project" value="UniProtKB-UniRule"/>
</dbReference>
<keyword evidence="3 6" id="KW-0799">Topoisomerase</keyword>
<comment type="caution">
    <text evidence="11">The sequence shown here is derived from an EMBL/GenBank/DDBJ whole genome shotgun (WGS) entry which is preliminary data.</text>
</comment>
<dbReference type="SUPFAM" id="SSF55874">
    <property type="entry name" value="ATPase domain of HSP90 chaperone/DNA topoisomerase II/histidine kinase"/>
    <property type="match status" value="1"/>
</dbReference>
<dbReference type="AlphaFoldDB" id="A0A8J8PGY0"/>
<feature type="domain" description="DNA topoisomerase VI subunit B C-terminal" evidence="10">
    <location>
        <begin position="503"/>
        <end position="598"/>
    </location>
</feature>
<evidence type="ECO:0000259" key="8">
    <source>
        <dbReference type="Pfam" id="PF02518"/>
    </source>
</evidence>
<dbReference type="SUPFAM" id="SSF54211">
    <property type="entry name" value="Ribosomal protein S5 domain 2-like"/>
    <property type="match status" value="1"/>
</dbReference>
<dbReference type="PANTHER" id="PTHR48444:SF1">
    <property type="entry name" value="DNA TOPOISOMERASE 6 SUBUNIT B"/>
    <property type="match status" value="1"/>
</dbReference>
<dbReference type="NCBIfam" id="TIGR01052">
    <property type="entry name" value="top6b"/>
    <property type="match status" value="1"/>
</dbReference>
<dbReference type="InterPro" id="IPR014721">
    <property type="entry name" value="Ribsml_uS5_D2-typ_fold_subgr"/>
</dbReference>
<dbReference type="NCBIfam" id="NF003218">
    <property type="entry name" value="PRK04184.1"/>
    <property type="match status" value="1"/>
</dbReference>
<dbReference type="Pfam" id="PF02518">
    <property type="entry name" value="HATPase_c"/>
    <property type="match status" value="1"/>
</dbReference>
<dbReference type="Pfam" id="PF18000">
    <property type="entry name" value="Top6b_C"/>
    <property type="match status" value="1"/>
</dbReference>
<feature type="binding site" evidence="6">
    <location>
        <begin position="112"/>
        <end position="119"/>
    </location>
    <ligand>
        <name>ATP</name>
        <dbReference type="ChEBI" id="CHEBI:30616"/>
    </ligand>
</feature>
<evidence type="ECO:0000256" key="6">
    <source>
        <dbReference type="HAMAP-Rule" id="MF_00322"/>
    </source>
</evidence>
<dbReference type="GO" id="GO:0006260">
    <property type="term" value="P:DNA replication"/>
    <property type="evidence" value="ECO:0007669"/>
    <property type="project" value="UniProtKB-UniRule"/>
</dbReference>
<comment type="similarity">
    <text evidence="6">Belongs to the TOP6B family.</text>
</comment>
<dbReference type="EMBL" id="LVVT01000014">
    <property type="protein sequence ID" value="TQS82868.1"/>
    <property type="molecule type" value="Genomic_DNA"/>
</dbReference>
<dbReference type="GeneID" id="41323801"/>
<dbReference type="Gene3D" id="3.30.230.10">
    <property type="match status" value="1"/>
</dbReference>
<dbReference type="Gene3D" id="6.10.20.80">
    <property type="match status" value="1"/>
</dbReference>
<dbReference type="SUPFAM" id="SSF46946">
    <property type="entry name" value="S13-like H2TH domain"/>
    <property type="match status" value="1"/>
</dbReference>
<evidence type="ECO:0000313" key="12">
    <source>
        <dbReference type="Proteomes" id="UP000752814"/>
    </source>
</evidence>
<comment type="subunit">
    <text evidence="6">Homodimer. Heterotetramer of two Top6A and two Top6B chains.</text>
</comment>
<dbReference type="GO" id="GO:0005524">
    <property type="term" value="F:ATP binding"/>
    <property type="evidence" value="ECO:0007669"/>
    <property type="project" value="UniProtKB-UniRule"/>
</dbReference>
<sequence>MPSKTTTTKTVKSQKDISVSEFFEKNRQILGFDSPVKSLLMGVKEAVDNSLDACEEARILPDILVEISKMDQKEYKVTIEDNGPGIPSAAMPNVFGRLLHGSRFHAVRQSRGQQGIGISATVMCAQITTGKPATARSKVKSAEAAKEIDIIIDTKKNTPVILREEYIPWNEKESGTRITFYMSGRYITGKQSIYEYLRQTAIVNPHASLTFIDPDGHKYIFERATNELPPQSKEIKPHPDGIELGTLMNMVNASSEKSLIKFLQNDFSRISERVAKEICSAAGITETTRLSTMDLEKCKQLQDGIGKVKIMAPQSDCLSPIGENLIRKGLKHVLSDIKPEYYAPPITRDPKSHSGNPFLVEVGIVYGGGLPSDQQVQILRFANRVPLLYQQGACAITKAIEATDWRRYGLEQRGGTGIPYGPAIILVHIASTKIPFTSEAKEAVSAIPQIQEEITLALKACGRSLRTHLNKKERKKKTRAKFEIVQVIIPLMAEKTANVLGKPIPDLRGTITKIMNVVWIDESITYDKGKHRAKITIYNYTPKNQKFKLHTVLPKEGTSLISYSLNPSEVKDDIKLTWDLPRIASTEIFEISFELNGLDKEAYEEMDIYVSNINPVDVMGADPLPGDWDLQGVNFTEVDMVPDVEISEEEDEEPDYDETEEDLYDE</sequence>
<dbReference type="Pfam" id="PF09239">
    <property type="entry name" value="Topo-VIb_trans"/>
    <property type="match status" value="1"/>
</dbReference>
<feature type="region of interest" description="Disordered" evidence="7">
    <location>
        <begin position="643"/>
        <end position="666"/>
    </location>
</feature>
<dbReference type="InterPro" id="IPR015320">
    <property type="entry name" value="TopoVI_B_transducer"/>
</dbReference>
<name>A0A8J8PGY0_9ARCH</name>
<evidence type="ECO:0000256" key="1">
    <source>
        <dbReference type="ARBA" id="ARBA00022741"/>
    </source>
</evidence>
<dbReference type="InterPro" id="IPR040494">
    <property type="entry name" value="Top6b_C"/>
</dbReference>
<feature type="domain" description="Histidine kinase/HSP90-like ATPase" evidence="8">
    <location>
        <begin position="42"/>
        <end position="135"/>
    </location>
</feature>
<dbReference type="Gene3D" id="1.10.8.50">
    <property type="match status" value="1"/>
</dbReference>
<protein>
    <recommendedName>
        <fullName evidence="6">Type 2 DNA topoisomerase 6 subunit B</fullName>
        <ecNumber evidence="6">5.6.2.2</ecNumber>
    </recommendedName>
    <alternativeName>
        <fullName evidence="6">Type II DNA topoisomerase VI subunit B</fullName>
        <shortName evidence="6">TopoVI-B</shortName>
    </alternativeName>
</protein>
<comment type="function">
    <text evidence="6">Relaxes both positive and negative superturns and exhibits a strong decatenase activity.</text>
</comment>
<evidence type="ECO:0000256" key="5">
    <source>
        <dbReference type="ARBA" id="ARBA00023235"/>
    </source>
</evidence>
<keyword evidence="5 6" id="KW-0413">Isomerase</keyword>
<evidence type="ECO:0000256" key="3">
    <source>
        <dbReference type="ARBA" id="ARBA00023029"/>
    </source>
</evidence>
<feature type="domain" description="DNA topoisomerase VI subunit B transducer" evidence="9">
    <location>
        <begin position="313"/>
        <end position="481"/>
    </location>
</feature>
<evidence type="ECO:0000256" key="7">
    <source>
        <dbReference type="SAM" id="MobiDB-lite"/>
    </source>
</evidence>
<gene>
    <name evidence="6" type="primary">top6B</name>
    <name evidence="11" type="ORF">A3207_02670</name>
</gene>
<dbReference type="HAMAP" id="MF_00322">
    <property type="entry name" value="Top6B"/>
    <property type="match status" value="1"/>
</dbReference>
<evidence type="ECO:0000313" key="11">
    <source>
        <dbReference type="EMBL" id="TQS82868.1"/>
    </source>
</evidence>
<dbReference type="Gene3D" id="2.60.40.2960">
    <property type="match status" value="1"/>
</dbReference>
<feature type="binding site" evidence="6">
    <location>
        <position position="49"/>
    </location>
    <ligand>
        <name>ATP</name>
        <dbReference type="ChEBI" id="CHEBI:30616"/>
    </ligand>
</feature>
<dbReference type="CDD" id="cd00823">
    <property type="entry name" value="TopoIIB_Trans"/>
    <property type="match status" value="1"/>
</dbReference>
<reference evidence="11" key="1">
    <citation type="submission" date="2016-03" db="EMBL/GenBank/DDBJ databases">
        <authorList>
            <person name="Borrel G."/>
            <person name="Mccann A."/>
            <person name="O'Toole P.W."/>
        </authorList>
    </citation>
    <scope>NUCLEOTIDE SEQUENCE</scope>
    <source>
        <strain evidence="11">183</strain>
    </source>
</reference>
<evidence type="ECO:0000256" key="4">
    <source>
        <dbReference type="ARBA" id="ARBA00023125"/>
    </source>
</evidence>
<dbReference type="Gene3D" id="3.30.565.10">
    <property type="entry name" value="Histidine kinase-like ATPase, C-terminal domain"/>
    <property type="match status" value="1"/>
</dbReference>
<dbReference type="GO" id="GO:0003677">
    <property type="term" value="F:DNA binding"/>
    <property type="evidence" value="ECO:0007669"/>
    <property type="project" value="UniProtKB-UniRule"/>
</dbReference>
<evidence type="ECO:0000259" key="9">
    <source>
        <dbReference type="Pfam" id="PF09239"/>
    </source>
</evidence>
<organism evidence="11 12">
    <name type="scientific">Candidatus Methanomassiliicoccus intestinalis</name>
    <dbReference type="NCBI Taxonomy" id="1406512"/>
    <lineage>
        <taxon>Archaea</taxon>
        <taxon>Methanobacteriati</taxon>
        <taxon>Thermoplasmatota</taxon>
        <taxon>Thermoplasmata</taxon>
        <taxon>Methanomassiliicoccales</taxon>
        <taxon>Methanomassiliicoccaceae</taxon>
        <taxon>Methanomassiliicoccus</taxon>
    </lineage>
</organism>
<feature type="binding site" evidence="6">
    <location>
        <position position="81"/>
    </location>
    <ligand>
        <name>ATP</name>
        <dbReference type="ChEBI" id="CHEBI:30616"/>
    </ligand>
</feature>
<dbReference type="PANTHER" id="PTHR48444">
    <property type="entry name" value="DNA TOPOISOMERASE 6 SUBUNIT B"/>
    <property type="match status" value="1"/>
</dbReference>
<keyword evidence="1 6" id="KW-0547">Nucleotide-binding</keyword>